<comment type="caution">
    <text evidence="3">The sequence shown here is derived from an EMBL/GenBank/DDBJ whole genome shotgun (WGS) entry which is preliminary data.</text>
</comment>
<evidence type="ECO:0000259" key="2">
    <source>
        <dbReference type="Pfam" id="PF13559"/>
    </source>
</evidence>
<feature type="domain" description="Protein-glutamine gamma-glutamyltransferase-like C-terminal" evidence="2">
    <location>
        <begin position="332"/>
        <end position="378"/>
    </location>
</feature>
<feature type="transmembrane region" description="Helical" evidence="1">
    <location>
        <begin position="12"/>
        <end position="30"/>
    </location>
</feature>
<dbReference type="Pfam" id="PF13559">
    <property type="entry name" value="DUF4129"/>
    <property type="match status" value="1"/>
</dbReference>
<proteinExistence type="predicted"/>
<feature type="transmembrane region" description="Helical" evidence="1">
    <location>
        <begin position="198"/>
        <end position="217"/>
    </location>
</feature>
<dbReference type="RefSeq" id="WP_160918855.1">
    <property type="nucleotide sequence ID" value="NZ_WMEY01000002.1"/>
</dbReference>
<keyword evidence="1" id="KW-1133">Transmembrane helix</keyword>
<gene>
    <name evidence="3" type="ORF">GLW07_07495</name>
</gene>
<dbReference type="InterPro" id="IPR025403">
    <property type="entry name" value="TgpA-like_C"/>
</dbReference>
<feature type="transmembrane region" description="Helical" evidence="1">
    <location>
        <begin position="260"/>
        <end position="278"/>
    </location>
</feature>
<sequence>MKVRRELPHLLYYIYDMVFVYFLLAFFYLYEQTFPPIFPFLVLVLGCGSCYFLLYFRNREQITLSWIFLLGILTAVVGFVLGVPLFYSILLSITIAWRSYVNIRELTRHDDTIVFFLSLVGSFLFFLFSNSSELRQVVFLFPLVQFFLLLICRAAVEIRKAGVLRQARWVMSSILLLLAVSSGLFGIIIWMKDPLIKLISYTISGISYVIGLPIYWLTSNLPMRSADDSLFLEGNSSMENQQMNKEQTINGQSIDLPLELILYTCLIIALIVTFFIIYKKRLVLSRLEVSSFATITSEKLNTREDKKGSQLKPPLNQVRKQIFNLEIKALKYGVGRQAGETLSQWLRRIPGHCDHKDYIIAIYEKVRYGTESPDREEVLLYMQHMKSLLKELKRHALQKRKENKKK</sequence>
<keyword evidence="1" id="KW-0472">Membrane</keyword>
<evidence type="ECO:0000313" key="4">
    <source>
        <dbReference type="Proteomes" id="UP000447833"/>
    </source>
</evidence>
<feature type="transmembrane region" description="Helical" evidence="1">
    <location>
        <begin position="137"/>
        <end position="156"/>
    </location>
</feature>
<feature type="transmembrane region" description="Helical" evidence="1">
    <location>
        <begin position="36"/>
        <end position="54"/>
    </location>
</feature>
<feature type="transmembrane region" description="Helical" evidence="1">
    <location>
        <begin position="113"/>
        <end position="130"/>
    </location>
</feature>
<protein>
    <recommendedName>
        <fullName evidence="2">Protein-glutamine gamma-glutamyltransferase-like C-terminal domain-containing protein</fullName>
    </recommendedName>
</protein>
<organism evidence="3 4">
    <name type="scientific">Guptibacillus hwajinpoensis</name>
    <dbReference type="NCBI Taxonomy" id="208199"/>
    <lineage>
        <taxon>Bacteria</taxon>
        <taxon>Bacillati</taxon>
        <taxon>Bacillota</taxon>
        <taxon>Bacilli</taxon>
        <taxon>Bacillales</taxon>
        <taxon>Guptibacillaceae</taxon>
        <taxon>Guptibacillus</taxon>
    </lineage>
</organism>
<feature type="transmembrane region" description="Helical" evidence="1">
    <location>
        <begin position="168"/>
        <end position="191"/>
    </location>
</feature>
<name>A0A845EXE2_9BACL</name>
<reference evidence="3 4" key="1">
    <citation type="submission" date="2019-11" db="EMBL/GenBank/DDBJ databases">
        <title>Genome sequences of 17 halophilic strains isolated from different environments.</title>
        <authorList>
            <person name="Furrow R.E."/>
        </authorList>
    </citation>
    <scope>NUCLEOTIDE SEQUENCE [LARGE SCALE GENOMIC DNA]</scope>
    <source>
        <strain evidence="3 4">22506_14_FS</strain>
    </source>
</reference>
<dbReference type="Proteomes" id="UP000447833">
    <property type="component" value="Unassembled WGS sequence"/>
</dbReference>
<accession>A0A845EXE2</accession>
<evidence type="ECO:0000256" key="1">
    <source>
        <dbReference type="SAM" id="Phobius"/>
    </source>
</evidence>
<feature type="transmembrane region" description="Helical" evidence="1">
    <location>
        <begin position="66"/>
        <end position="93"/>
    </location>
</feature>
<keyword evidence="1" id="KW-0812">Transmembrane</keyword>
<evidence type="ECO:0000313" key="3">
    <source>
        <dbReference type="EMBL" id="MYL63198.1"/>
    </source>
</evidence>
<dbReference type="AlphaFoldDB" id="A0A845EXE2"/>
<dbReference type="EMBL" id="WMEY01000002">
    <property type="protein sequence ID" value="MYL63198.1"/>
    <property type="molecule type" value="Genomic_DNA"/>
</dbReference>